<keyword evidence="3" id="KW-1185">Reference proteome</keyword>
<organism evidence="2 3">
    <name type="scientific">Mycolicibacterium sphagni</name>
    <dbReference type="NCBI Taxonomy" id="1786"/>
    <lineage>
        <taxon>Bacteria</taxon>
        <taxon>Bacillati</taxon>
        <taxon>Actinomycetota</taxon>
        <taxon>Actinomycetes</taxon>
        <taxon>Mycobacteriales</taxon>
        <taxon>Mycobacteriaceae</taxon>
        <taxon>Mycolicibacterium</taxon>
    </lineage>
</organism>
<sequence>MRIDMGDLVSATDLARQSSWLLKEIAAGRRFVIVKGNTPAGALVSIADLEKLAAVTESEATSSASVRNLPAQVPYADLDPLSYAAPRHALPIGVGEDANTAWLDLEQYPHAYCTGTNRSGRTTFLQAVCAAITARYTPDEAQVVVFDPNCGLIDDLGDEYRTVYQYDPKRIGSAAEQLAVLLDQRRPPPDLTQDQLREWDPVRPKWFVIVDDLHLLTGGGSSLSTLLAPLVEAAETARRLDLHIIAAITSDNWNSKGRANRLINAMDVGGATVVVLEGSPREIIIDHVRPGPRLPGRAELYERRGGGRMIQIASPHVIEQEEPSAH</sequence>
<protein>
    <recommendedName>
        <fullName evidence="1">FtsK domain-containing protein</fullName>
    </recommendedName>
</protein>
<dbReference type="RefSeq" id="WP_174400319.1">
    <property type="nucleotide sequence ID" value="NZ_VBSB01000017.1"/>
</dbReference>
<comment type="caution">
    <text evidence="2">The sequence shown here is derived from an EMBL/GenBank/DDBJ whole genome shotgun (WGS) entry which is preliminary data.</text>
</comment>
<name>A0ABX2JXX5_9MYCO</name>
<dbReference type="Gene3D" id="3.40.50.300">
    <property type="entry name" value="P-loop containing nucleotide triphosphate hydrolases"/>
    <property type="match status" value="1"/>
</dbReference>
<feature type="domain" description="FtsK" evidence="1">
    <location>
        <begin position="85"/>
        <end position="197"/>
    </location>
</feature>
<evidence type="ECO:0000259" key="1">
    <source>
        <dbReference type="Pfam" id="PF01580"/>
    </source>
</evidence>
<evidence type="ECO:0000313" key="2">
    <source>
        <dbReference type="EMBL" id="NTY62603.1"/>
    </source>
</evidence>
<proteinExistence type="predicted"/>
<dbReference type="InterPro" id="IPR027417">
    <property type="entry name" value="P-loop_NTPase"/>
</dbReference>
<dbReference type="EMBL" id="VBSB01000017">
    <property type="protein sequence ID" value="NTY62603.1"/>
    <property type="molecule type" value="Genomic_DNA"/>
</dbReference>
<evidence type="ECO:0000313" key="3">
    <source>
        <dbReference type="Proteomes" id="UP000708347"/>
    </source>
</evidence>
<accession>A0ABX2JXX5</accession>
<reference evidence="2 3" key="1">
    <citation type="submission" date="2019-05" db="EMBL/GenBank/DDBJ databases">
        <title>Mycolicibacterium sphagni ENV482 genome assembly.</title>
        <authorList>
            <person name="Chen W."/>
            <person name="Faulkner N.W."/>
            <person name="Hyman M.R."/>
        </authorList>
    </citation>
    <scope>NUCLEOTIDE SEQUENCE [LARGE SCALE GENOMIC DNA]</scope>
    <source>
        <strain evidence="2 3">ENV482</strain>
    </source>
</reference>
<dbReference type="Pfam" id="PF01580">
    <property type="entry name" value="FtsK_SpoIIIE"/>
    <property type="match status" value="1"/>
</dbReference>
<dbReference type="SUPFAM" id="SSF52540">
    <property type="entry name" value="P-loop containing nucleoside triphosphate hydrolases"/>
    <property type="match status" value="1"/>
</dbReference>
<dbReference type="InterPro" id="IPR002543">
    <property type="entry name" value="FtsK_dom"/>
</dbReference>
<dbReference type="Proteomes" id="UP000708347">
    <property type="component" value="Unassembled WGS sequence"/>
</dbReference>
<gene>
    <name evidence="2" type="ORF">FEG63_23995</name>
</gene>